<organism evidence="10 11">
    <name type="scientific">Pseudomonas asgharzadehiana</name>
    <dbReference type="NCBI Taxonomy" id="2842349"/>
    <lineage>
        <taxon>Bacteria</taxon>
        <taxon>Pseudomonadati</taxon>
        <taxon>Pseudomonadota</taxon>
        <taxon>Gammaproteobacteria</taxon>
        <taxon>Pseudomonadales</taxon>
        <taxon>Pseudomonadaceae</taxon>
        <taxon>Pseudomonas</taxon>
    </lineage>
</organism>
<feature type="domain" description="Methylamine utilisation protein MauE" evidence="9">
    <location>
        <begin position="13"/>
        <end position="139"/>
    </location>
</feature>
<proteinExistence type="predicted"/>
<gene>
    <name evidence="10" type="ORF">KSS96_11105</name>
</gene>
<evidence type="ECO:0000313" key="11">
    <source>
        <dbReference type="Proteomes" id="UP000886848"/>
    </source>
</evidence>
<dbReference type="EMBL" id="CP077079">
    <property type="protein sequence ID" value="QXH69433.1"/>
    <property type="molecule type" value="Genomic_DNA"/>
</dbReference>
<name>A0ABX8P6U2_9PSED</name>
<evidence type="ECO:0000256" key="3">
    <source>
        <dbReference type="ARBA" id="ARBA00004856"/>
    </source>
</evidence>
<evidence type="ECO:0000256" key="5">
    <source>
        <dbReference type="ARBA" id="ARBA00022692"/>
    </source>
</evidence>
<feature type="transmembrane region" description="Helical" evidence="8">
    <location>
        <begin position="89"/>
        <end position="109"/>
    </location>
</feature>
<dbReference type="RefSeq" id="WP_217856228.1">
    <property type="nucleotide sequence ID" value="NZ_CP077079.1"/>
</dbReference>
<feature type="transmembrane region" description="Helical" evidence="8">
    <location>
        <begin position="155"/>
        <end position="176"/>
    </location>
</feature>
<evidence type="ECO:0000313" key="10">
    <source>
        <dbReference type="EMBL" id="QXH69433.1"/>
    </source>
</evidence>
<keyword evidence="5 8" id="KW-0812">Transmembrane</keyword>
<reference evidence="10" key="1">
    <citation type="journal article" date="2021" name="Microorganisms">
        <title>The Ever-Expanding Pseudomonas Genus: Description of 43 New Species and Partition of the Pseudomonas putida Group.</title>
        <authorList>
            <person name="Girard L."/>
            <person name="Lood C."/>
            <person name="Hofte M."/>
            <person name="Vandamme P."/>
            <person name="Rokni-Zadeh H."/>
            <person name="van Noort V."/>
            <person name="Lavigne R."/>
            <person name="De Mot R."/>
        </authorList>
    </citation>
    <scope>NUCLEOTIDE SEQUENCE</scope>
    <source>
        <strain evidence="10">SWRI132</strain>
    </source>
</reference>
<dbReference type="Proteomes" id="UP000886848">
    <property type="component" value="Chromosome"/>
</dbReference>
<evidence type="ECO:0000256" key="2">
    <source>
        <dbReference type="ARBA" id="ARBA00004141"/>
    </source>
</evidence>
<evidence type="ECO:0000256" key="7">
    <source>
        <dbReference type="ARBA" id="ARBA00023136"/>
    </source>
</evidence>
<keyword evidence="7 8" id="KW-0472">Membrane</keyword>
<keyword evidence="11" id="KW-1185">Reference proteome</keyword>
<feature type="transmembrane region" description="Helical" evidence="8">
    <location>
        <begin position="12"/>
        <end position="29"/>
    </location>
</feature>
<evidence type="ECO:0000256" key="1">
    <source>
        <dbReference type="ARBA" id="ARBA00003475"/>
    </source>
</evidence>
<evidence type="ECO:0000256" key="8">
    <source>
        <dbReference type="SAM" id="Phobius"/>
    </source>
</evidence>
<evidence type="ECO:0000256" key="6">
    <source>
        <dbReference type="ARBA" id="ARBA00022989"/>
    </source>
</evidence>
<feature type="transmembrane region" description="Helical" evidence="8">
    <location>
        <begin position="121"/>
        <end position="143"/>
    </location>
</feature>
<evidence type="ECO:0000259" key="9">
    <source>
        <dbReference type="Pfam" id="PF07291"/>
    </source>
</evidence>
<keyword evidence="6 8" id="KW-1133">Transmembrane helix</keyword>
<accession>A0ABX8P6U2</accession>
<sequence>MTATYLQDPVVHLSSALGLGLLLGAAALHKLQDGQSFARVLDDYRTALGLVLPRWLRSVLARLLPWLEMIAATGLLVSLWMPWAALGAAILIGLYAVVLAISVARGAVIEDCGCNFGGNHQALSGALVWRNVLLLLPVLNLMAPMQDRPLVWFDAVTLGFLLPSVAALYILTNLLISNRVSLRAL</sequence>
<comment type="pathway">
    <text evidence="3">One-carbon metabolism; methylamine degradation.</text>
</comment>
<feature type="transmembrane region" description="Helical" evidence="8">
    <location>
        <begin position="63"/>
        <end position="83"/>
    </location>
</feature>
<evidence type="ECO:0000256" key="4">
    <source>
        <dbReference type="ARBA" id="ARBA00019078"/>
    </source>
</evidence>
<dbReference type="InterPro" id="IPR009908">
    <property type="entry name" value="Methylamine_util_MauE"/>
</dbReference>
<dbReference type="Pfam" id="PF07291">
    <property type="entry name" value="MauE"/>
    <property type="match status" value="1"/>
</dbReference>
<comment type="function">
    <text evidence="1">May be specifically involved in the processing, transport, and/or maturation of the MADH beta-subunit.</text>
</comment>
<protein>
    <recommendedName>
        <fullName evidence="4">Methylamine utilization protein MauE</fullName>
    </recommendedName>
</protein>
<comment type="subcellular location">
    <subcellularLocation>
        <location evidence="2">Membrane</location>
        <topology evidence="2">Multi-pass membrane protein</topology>
    </subcellularLocation>
</comment>